<reference evidence="1" key="1">
    <citation type="journal article" date="2014" name="Genome Biol. Evol.">
        <title>Pangenome evidence for extensive interdomain horizontal transfer affecting lineage core and shell genes in uncultured planktonic thaumarchaeota and euryarchaeota.</title>
        <authorList>
            <person name="Deschamps P."/>
            <person name="Zivanovic Y."/>
            <person name="Moreira D."/>
            <person name="Rodriguez-Valera F."/>
            <person name="Lopez-Garcia P."/>
        </authorList>
    </citation>
    <scope>NUCLEOTIDE SEQUENCE</scope>
</reference>
<organism evidence="1">
    <name type="scientific">uncultured marine thaumarchaeote AD1000_45_G09</name>
    <dbReference type="NCBI Taxonomy" id="1455919"/>
    <lineage>
        <taxon>Archaea</taxon>
        <taxon>Nitrososphaerota</taxon>
        <taxon>environmental samples</taxon>
    </lineage>
</organism>
<dbReference type="EMBL" id="KF900421">
    <property type="protein sequence ID" value="AIE94391.1"/>
    <property type="molecule type" value="Genomic_DNA"/>
</dbReference>
<evidence type="ECO:0000313" key="1">
    <source>
        <dbReference type="EMBL" id="AIE94391.1"/>
    </source>
</evidence>
<accession>A0A075FY47</accession>
<dbReference type="AlphaFoldDB" id="A0A075FY47"/>
<proteinExistence type="predicted"/>
<sequence>MKIAVMGMGVAGSYLVSRLKNDHEVVGFERMDEVKHDSICAWGSIKSTMIDLCKKSGIDFEKYVVHDGKKMHVDMNNQERFQIGLHGLCTYEKLRLIKDFIKDSEVHFGVNKN</sequence>
<name>A0A075FY47_9ARCH</name>
<protein>
    <submittedName>
        <fullName evidence="1">Dehydrogenase</fullName>
    </submittedName>
</protein>